<evidence type="ECO:0000256" key="12">
    <source>
        <dbReference type="ARBA" id="ARBA00022838"/>
    </source>
</evidence>
<evidence type="ECO:0000313" key="21">
    <source>
        <dbReference type="EMBL" id="TKA82401.1"/>
    </source>
</evidence>
<evidence type="ECO:0000256" key="14">
    <source>
        <dbReference type="ARBA" id="ARBA00023242"/>
    </source>
</evidence>
<dbReference type="EMBL" id="NAJQ01000035">
    <property type="protein sequence ID" value="TKA82401.1"/>
    <property type="molecule type" value="Genomic_DNA"/>
</dbReference>
<evidence type="ECO:0000256" key="2">
    <source>
        <dbReference type="ARBA" id="ARBA00004186"/>
    </source>
</evidence>
<keyword evidence="6" id="KW-0158">Chromosome</keyword>
<keyword evidence="10" id="KW-0498">Mitosis</keyword>
<sequence>MDATPLDTRPHATANGEGELSPLEQEVLDEYAKLAGNLDSLSAILAELAANPSVEILDALRRLERKTTTVFTLLKASVYSIVLQQEIFGDEGAEGEGATPRRRGEGCVLEVVTALAGTANDSDPTILGNFYNYWKLLNNKTTWDLTRSDRLPVTSPKTIPMLGYRKEAIIEPNRTAFMIVDMQNFFLHPKLSPSAVNGRKAVQPTLNMIDAFRGMGSKILWVNWGIDSFDLVTMPPSFLDGFSSNDQMNTTFCTEMGTLTEDNGTTIDLGKKLCRGSWNARPWGPLDPAMVEGLDSGTDLYFNKNRLSGLWGSQTPLGLYLQESQTTTLFIGGVNSDQCVWGNLIDAYFKGFDVVYVEDCAGTTSPWYAEEMVRYNADGNGFLANSTYVIDALNKQK</sequence>
<dbReference type="Proteomes" id="UP000309340">
    <property type="component" value="Unassembled WGS sequence"/>
</dbReference>
<dbReference type="Pfam" id="PF00857">
    <property type="entry name" value="Isochorismatase"/>
    <property type="match status" value="1"/>
</dbReference>
<evidence type="ECO:0000256" key="15">
    <source>
        <dbReference type="ARBA" id="ARBA00023306"/>
    </source>
</evidence>
<name>A0A4U0Y053_9PEZI</name>
<evidence type="ECO:0000256" key="9">
    <source>
        <dbReference type="ARBA" id="ARBA00022701"/>
    </source>
</evidence>
<evidence type="ECO:0000256" key="10">
    <source>
        <dbReference type="ARBA" id="ARBA00022776"/>
    </source>
</evidence>
<evidence type="ECO:0000256" key="7">
    <source>
        <dbReference type="ARBA" id="ARBA00022490"/>
    </source>
</evidence>
<evidence type="ECO:0000256" key="1">
    <source>
        <dbReference type="ARBA" id="ARBA00004123"/>
    </source>
</evidence>
<dbReference type="InterPro" id="IPR013965">
    <property type="entry name" value="DASH_Dad3"/>
</dbReference>
<evidence type="ECO:0000256" key="3">
    <source>
        <dbReference type="ARBA" id="ARBA00004629"/>
    </source>
</evidence>
<keyword evidence="9" id="KW-0493">Microtubule</keyword>
<evidence type="ECO:0000256" key="5">
    <source>
        <dbReference type="ARBA" id="ARBA00006336"/>
    </source>
</evidence>
<evidence type="ECO:0000313" key="22">
    <source>
        <dbReference type="Proteomes" id="UP000309340"/>
    </source>
</evidence>
<organism evidence="21 22">
    <name type="scientific">Friedmanniomyces simplex</name>
    <dbReference type="NCBI Taxonomy" id="329884"/>
    <lineage>
        <taxon>Eukaryota</taxon>
        <taxon>Fungi</taxon>
        <taxon>Dikarya</taxon>
        <taxon>Ascomycota</taxon>
        <taxon>Pezizomycotina</taxon>
        <taxon>Dothideomycetes</taxon>
        <taxon>Dothideomycetidae</taxon>
        <taxon>Mycosphaerellales</taxon>
        <taxon>Teratosphaeriaceae</taxon>
        <taxon>Friedmanniomyces</taxon>
    </lineage>
</organism>
<proteinExistence type="inferred from homology"/>
<keyword evidence="8" id="KW-0132">Cell division</keyword>
<keyword evidence="12" id="KW-0995">Kinetochore</keyword>
<evidence type="ECO:0000256" key="8">
    <source>
        <dbReference type="ARBA" id="ARBA00022618"/>
    </source>
</evidence>
<dbReference type="OrthoDB" id="167809at2759"/>
<dbReference type="Pfam" id="PF08656">
    <property type="entry name" value="DASH_Dad3"/>
    <property type="match status" value="1"/>
</dbReference>
<comment type="caution">
    <text evidence="21">The sequence shown here is derived from an EMBL/GenBank/DDBJ whole genome shotgun (WGS) entry which is preliminary data.</text>
</comment>
<dbReference type="Gene3D" id="3.40.50.850">
    <property type="entry name" value="Isochorismatase-like"/>
    <property type="match status" value="1"/>
</dbReference>
<dbReference type="GO" id="GO:0072686">
    <property type="term" value="C:mitotic spindle"/>
    <property type="evidence" value="ECO:0007669"/>
    <property type="project" value="InterPro"/>
</dbReference>
<accession>A0A4U0Y053</accession>
<feature type="domain" description="Isochorismatase-like" evidence="20">
    <location>
        <begin position="175"/>
        <end position="368"/>
    </location>
</feature>
<evidence type="ECO:0000256" key="4">
    <source>
        <dbReference type="ARBA" id="ARBA00006277"/>
    </source>
</evidence>
<evidence type="ECO:0000256" key="19">
    <source>
        <dbReference type="SAM" id="MobiDB-lite"/>
    </source>
</evidence>
<protein>
    <recommendedName>
        <fullName evidence="17">DASH complex subunit DAD3</fullName>
    </recommendedName>
    <alternativeName>
        <fullName evidence="18">Outer kinetochore protein DAD3</fullName>
    </alternativeName>
</protein>
<dbReference type="InterPro" id="IPR000868">
    <property type="entry name" value="Isochorismatase-like_dom"/>
</dbReference>
<dbReference type="GO" id="GO:0051010">
    <property type="term" value="F:microtubule plus-end binding"/>
    <property type="evidence" value="ECO:0007669"/>
    <property type="project" value="TreeGrafter"/>
</dbReference>
<keyword evidence="13" id="KW-0206">Cytoskeleton</keyword>
<comment type="subcellular location">
    <subcellularLocation>
        <location evidence="3">Chromosome</location>
        <location evidence="3">Centromere</location>
        <location evidence="3">Kinetochore</location>
    </subcellularLocation>
    <subcellularLocation>
        <location evidence="2">Cytoplasm</location>
        <location evidence="2">Cytoskeleton</location>
        <location evidence="2">Spindle</location>
    </subcellularLocation>
    <subcellularLocation>
        <location evidence="1">Nucleus</location>
    </subcellularLocation>
</comment>
<dbReference type="GO" id="GO:0042729">
    <property type="term" value="C:DASH complex"/>
    <property type="evidence" value="ECO:0007669"/>
    <property type="project" value="InterPro"/>
</dbReference>
<evidence type="ECO:0000256" key="16">
    <source>
        <dbReference type="ARBA" id="ARBA00023328"/>
    </source>
</evidence>
<keyword evidence="14" id="KW-0539">Nucleus</keyword>
<keyword evidence="22" id="KW-1185">Reference proteome</keyword>
<dbReference type="PANTHER" id="PTHR28017:SF1">
    <property type="entry name" value="DASH COMPLEX SUBUNIT DAD3"/>
    <property type="match status" value="1"/>
</dbReference>
<keyword evidence="16" id="KW-0137">Centromere</keyword>
<dbReference type="GO" id="GO:0051301">
    <property type="term" value="P:cell division"/>
    <property type="evidence" value="ECO:0007669"/>
    <property type="project" value="UniProtKB-KW"/>
</dbReference>
<dbReference type="STRING" id="329884.A0A4U0Y053"/>
<dbReference type="SUPFAM" id="SSF52499">
    <property type="entry name" value="Isochorismatase-like hydrolases"/>
    <property type="match status" value="1"/>
</dbReference>
<keyword evidence="11" id="KW-0159">Chromosome partition</keyword>
<keyword evidence="15" id="KW-0131">Cell cycle</keyword>
<keyword evidence="7" id="KW-0963">Cytoplasm</keyword>
<evidence type="ECO:0000256" key="13">
    <source>
        <dbReference type="ARBA" id="ARBA00023212"/>
    </source>
</evidence>
<comment type="similarity">
    <text evidence="4">Belongs to the DASH complex DAD3 family.</text>
</comment>
<dbReference type="CDD" id="cd00431">
    <property type="entry name" value="cysteine_hydrolases"/>
    <property type="match status" value="1"/>
</dbReference>
<dbReference type="InterPro" id="IPR036380">
    <property type="entry name" value="Isochorismatase-like_sf"/>
</dbReference>
<feature type="region of interest" description="Disordered" evidence="19">
    <location>
        <begin position="1"/>
        <end position="21"/>
    </location>
</feature>
<evidence type="ECO:0000256" key="11">
    <source>
        <dbReference type="ARBA" id="ARBA00022829"/>
    </source>
</evidence>
<evidence type="ECO:0000256" key="18">
    <source>
        <dbReference type="ARBA" id="ARBA00044305"/>
    </source>
</evidence>
<reference evidence="21 22" key="1">
    <citation type="submission" date="2017-03" db="EMBL/GenBank/DDBJ databases">
        <title>Genomes of endolithic fungi from Antarctica.</title>
        <authorList>
            <person name="Coleine C."/>
            <person name="Masonjones S."/>
            <person name="Stajich J.E."/>
        </authorList>
    </citation>
    <scope>NUCLEOTIDE SEQUENCE [LARGE SCALE GENOMIC DNA]</scope>
    <source>
        <strain evidence="21 22">CCFEE 5184</strain>
    </source>
</reference>
<dbReference type="PANTHER" id="PTHR28017">
    <property type="entry name" value="DASH COMPLEX SUBUNIT DAD3"/>
    <property type="match status" value="1"/>
</dbReference>
<evidence type="ECO:0000256" key="6">
    <source>
        <dbReference type="ARBA" id="ARBA00022454"/>
    </source>
</evidence>
<comment type="similarity">
    <text evidence="5">Belongs to the isochorismatase family.</text>
</comment>
<gene>
    <name evidence="21" type="ORF">B0A55_01421</name>
</gene>
<evidence type="ECO:0000256" key="17">
    <source>
        <dbReference type="ARBA" id="ARBA00044179"/>
    </source>
</evidence>
<dbReference type="AlphaFoldDB" id="A0A4U0Y053"/>
<dbReference type="GO" id="GO:0005874">
    <property type="term" value="C:microtubule"/>
    <property type="evidence" value="ECO:0007669"/>
    <property type="project" value="UniProtKB-KW"/>
</dbReference>
<evidence type="ECO:0000259" key="20">
    <source>
        <dbReference type="Pfam" id="PF00857"/>
    </source>
</evidence>
<dbReference type="GO" id="GO:0008608">
    <property type="term" value="P:attachment of spindle microtubules to kinetochore"/>
    <property type="evidence" value="ECO:0007669"/>
    <property type="project" value="InterPro"/>
</dbReference>